<evidence type="ECO:0008006" key="4">
    <source>
        <dbReference type="Google" id="ProtNLM"/>
    </source>
</evidence>
<dbReference type="EMBL" id="OX291506">
    <property type="protein sequence ID" value="CAI1777820.1"/>
    <property type="molecule type" value="Genomic_DNA"/>
</dbReference>
<reference evidence="2" key="1">
    <citation type="submission" date="2022-08" db="EMBL/GenBank/DDBJ databases">
        <authorList>
            <person name="Byrne P K."/>
        </authorList>
    </citation>
    <scope>NUCLEOTIDE SEQUENCE</scope>
    <source>
        <strain evidence="2">UCD650</strain>
    </source>
</reference>
<evidence type="ECO:0000313" key="3">
    <source>
        <dbReference type="Proteomes" id="UP001152964"/>
    </source>
</evidence>
<protein>
    <recommendedName>
        <fullName evidence="4">MDM36-like protein</fullName>
    </recommendedName>
</protein>
<feature type="compositionally biased region" description="Low complexity" evidence="1">
    <location>
        <begin position="475"/>
        <end position="500"/>
    </location>
</feature>
<sequence length="579" mass="65520">MNGNRIVEPDYDLKGLNSGNSRSKMDEDPIISKFHRAGLNDTEDDEDSRANSNRNTGWISSMINDEKRKVEGKIKLNDEEDLHLSKATLNNCDALVKILTDIIKLEFVIHQSWYIRSLYKSVLIQFEVETTRSNKESADNSDDDSDKNNGNEDDSFYKDLSLKCIKKCEKSSLALESLSKDIDKMRDFIMSRTIENNRVDILLQNSMTLLLECWIYTMKRLRHLRMKIAGIFVRSKLLLIDHELVTIWHFLQEQSNEHEMVNNENELKLRETIKSYRAFIKIFIQQLEDSEVGSPSSSLFEECLHVFLDIESMYNSLNLNWLLNENKALQERLLSSSPSPENGRFKGLPVIDERKEIEDISSFVNSIVDASMLTHDLTPINSSDSDDLSNGVLDRLDERRLSSSTSDMSLMMQRTSLQKQLPTLLTAFSNARRLEQELQNAYKMEDDKHSASDINSNIRQNESGMSSSISSLISQTSTLASPSPPLSSSFLSTAPSQSSPRMATLPFSSSSSLLETQSQTLKNNMSQWLNQPRSGLNGAKPIPTNHIGFHSNVLNTLYGIGGGPTTRAYKSNQSPSQNT</sequence>
<gene>
    <name evidence="2" type="primary">U6500P03560</name>
    <name evidence="2" type="ORF">SEUBUCD650_0P03560</name>
</gene>
<dbReference type="Proteomes" id="UP001152964">
    <property type="component" value="Chromosome 16"/>
</dbReference>
<evidence type="ECO:0000256" key="1">
    <source>
        <dbReference type="SAM" id="MobiDB-lite"/>
    </source>
</evidence>
<evidence type="ECO:0000313" key="2">
    <source>
        <dbReference type="EMBL" id="CAI1777820.1"/>
    </source>
</evidence>
<feature type="region of interest" description="Disordered" evidence="1">
    <location>
        <begin position="1"/>
        <end position="58"/>
    </location>
</feature>
<feature type="region of interest" description="Disordered" evidence="1">
    <location>
        <begin position="475"/>
        <end position="503"/>
    </location>
</feature>
<keyword evidence="3" id="KW-1185">Reference proteome</keyword>
<accession>A0ABN8VPH8</accession>
<proteinExistence type="predicted"/>
<name>A0ABN8VPH8_SACEU</name>
<organism evidence="2 3">
    <name type="scientific">Saccharomyces eubayanus</name>
    <name type="common">Yeast</name>
    <dbReference type="NCBI Taxonomy" id="1080349"/>
    <lineage>
        <taxon>Eukaryota</taxon>
        <taxon>Fungi</taxon>
        <taxon>Dikarya</taxon>
        <taxon>Ascomycota</taxon>
        <taxon>Saccharomycotina</taxon>
        <taxon>Saccharomycetes</taxon>
        <taxon>Saccharomycetales</taxon>
        <taxon>Saccharomycetaceae</taxon>
        <taxon>Saccharomyces</taxon>
    </lineage>
</organism>